<evidence type="ECO:0000256" key="6">
    <source>
        <dbReference type="ARBA" id="ARBA00022454"/>
    </source>
</evidence>
<feature type="region of interest" description="Disordered" evidence="15">
    <location>
        <begin position="932"/>
        <end position="959"/>
    </location>
</feature>
<dbReference type="OMA" id="QEMEVAY"/>
<evidence type="ECO:0000256" key="13">
    <source>
        <dbReference type="ARBA" id="ARBA00023306"/>
    </source>
</evidence>
<keyword evidence="19" id="KW-1185">Reference proteome</keyword>
<dbReference type="PANTHER" id="PTHR14222">
    <property type="entry name" value="CONDENSIN"/>
    <property type="match status" value="1"/>
</dbReference>
<comment type="similarity">
    <text evidence="4 14">Belongs to the CND1 (condensin subunit 1) family.</text>
</comment>
<evidence type="ECO:0000313" key="18">
    <source>
        <dbReference type="Ensembl" id="ENSMMOP00000021136.1"/>
    </source>
</evidence>
<evidence type="ECO:0000256" key="3">
    <source>
        <dbReference type="ARBA" id="ARBA00004496"/>
    </source>
</evidence>
<dbReference type="Gene3D" id="1.25.10.10">
    <property type="entry name" value="Leucine-rich Repeat Variant"/>
    <property type="match status" value="2"/>
</dbReference>
<evidence type="ECO:0000256" key="15">
    <source>
        <dbReference type="SAM" id="MobiDB-lite"/>
    </source>
</evidence>
<evidence type="ECO:0000313" key="19">
    <source>
        <dbReference type="Proteomes" id="UP000261620"/>
    </source>
</evidence>
<comment type="subcellular location">
    <subcellularLocation>
        <location evidence="2">Chromosome</location>
    </subcellularLocation>
    <subcellularLocation>
        <location evidence="3">Cytoplasm</location>
    </subcellularLocation>
    <subcellularLocation>
        <location evidence="1">Nucleus</location>
    </subcellularLocation>
</comment>
<dbReference type="GO" id="GO:0010032">
    <property type="term" value="P:meiotic chromosome condensation"/>
    <property type="evidence" value="ECO:0007669"/>
    <property type="project" value="TreeGrafter"/>
</dbReference>
<evidence type="ECO:0000256" key="7">
    <source>
        <dbReference type="ARBA" id="ARBA00022490"/>
    </source>
</evidence>
<dbReference type="GO" id="GO:0000796">
    <property type="term" value="C:condensin complex"/>
    <property type="evidence" value="ECO:0007669"/>
    <property type="project" value="TreeGrafter"/>
</dbReference>
<accession>A0A3Q3XEK8</accession>
<evidence type="ECO:0000256" key="1">
    <source>
        <dbReference type="ARBA" id="ARBA00004123"/>
    </source>
</evidence>
<dbReference type="GO" id="GO:0005737">
    <property type="term" value="C:cytoplasm"/>
    <property type="evidence" value="ECO:0007669"/>
    <property type="project" value="UniProtKB-SubCell"/>
</dbReference>
<evidence type="ECO:0000259" key="17">
    <source>
        <dbReference type="Pfam" id="PF12922"/>
    </source>
</evidence>
<name>A0A3Q3XEK8_MOLML</name>
<keyword evidence="8" id="KW-0597">Phosphoprotein</keyword>
<keyword evidence="10 14" id="KW-0498">Mitosis</keyword>
<sequence length="1355" mass="151135">MSWDFFVPVCVGDLVKTGGINQYVVQDVVPPKQLPSYISKFKAGLRSQGPLCILEHFDTGYSVLQHFHLVEIGVKEDTLEILVQVVNGLAASLPALLISTSISAAERKEKLNAVKMSVYLLCKITETLESDSYRQSIVTAPGKGGKKGKSGGEGLLQWDCEREKVLQALMQLIQLDIPSLWNLSLVEEEFISCVSCCCYKLLENPTISHVKSKPTRDCIIHLLGVLIKKYNHLLGASVKVIQLLQHFEQLSSVFAQAVSVWSMEYGVRAIIGEVIREIGQKSSEELAREGSGVKAFASFLSELGALLPDVMIPNISVLITHLEGESHTMRVAVCEVLGEILVRVLCGDGLDESGKADRDRFFDTLQEHLHDTHSHVRARVLQVYTRIVNSKALPLCKYSEVMELAVGRLMDKSINAVKNAIQLLAAFIAHNPYSCKLSSADLKKPLEKESAKLREIKEKLAGKAPVAVIKASELWAAMEPELLVTVRAELESASETEMEQKQQDEEEEEDDDRATAVKIAQYIRVNKYRNAVRLCIRAHTCFPESEMFASLSILTPETLMNTLALIFKGSDEDASEVSQNIPTTPQKEGDDGELKKQEMLVQYLKDTETFALQVERAISVINSMLYWKTTSVVQEAVQFCVTVCEFSVANSVSGVRKMLPLVWSTDAAIKDAVVQAYRRLYLNPKGETIRMKAQTLVDNLSELMVDASLGTIQCLEEIVQEFFGSSSSLQSTVVQVLWERFTGKRETSDLNRRAAVLLLGMAARAEREVVLSNLDTLCSVALGEKVTEDFLLARDTVITICTISDHARQSKGTPFRLLQDHQLFNCLTQAIAEGVVMEDPYWQSFMEQAIRLIYFLAESPEQLCSRLLQRSARLLLDQNAEGHEINKDAGQMEDGSQESNEQVNCVCLAQLLALCGCVAFWQVSHLERSVSTELRRRRGETEEREEKLKGPSSKQAANESAMEEDLGLIGASAEDTEAELIRKICETELLAEENLLCAFLPLLVRVCSSPGRYSHPQLTTAACLALSQYMMISPSVCEENIRLMFTVLERSTLPVVRANAIIALGDLTVRFPNILEPWTQNLYARLSDEVPSVRQTAVTVLTQLVLKDVLKVKGQVSEVAVLLIDPEPHIISLALNFFNELATKDNAIYNLLPDIISRLSDPERGMTSEDFNTIMKTQLFGTLFSYITKERQTESLVEKLCQRFRTAKTERQWCDVAVSLSLLSMCELKLRRGAKPQFKAQVDEFEKRLTAVHTRGLENVESPEMDDENQKQGGSAEKTVSHTPLPTRGRSKPSVSSHGDDSFMTPPISRKSKKPMIKFSSDEEEEEEDAVMAESETPKVTTPIARASRRTRLRN</sequence>
<dbReference type="STRING" id="94237.ENSMMOP00000021136"/>
<dbReference type="Pfam" id="PF12717">
    <property type="entry name" value="Cnd1"/>
    <property type="match status" value="1"/>
</dbReference>
<evidence type="ECO:0000256" key="5">
    <source>
        <dbReference type="ARBA" id="ARBA00016064"/>
    </source>
</evidence>
<proteinExistence type="inferred from homology"/>
<evidence type="ECO:0000256" key="14">
    <source>
        <dbReference type="PIRNR" id="PIRNR017127"/>
    </source>
</evidence>
<keyword evidence="13 14" id="KW-0131">Cell cycle</keyword>
<dbReference type="SUPFAM" id="SSF48371">
    <property type="entry name" value="ARM repeat"/>
    <property type="match status" value="1"/>
</dbReference>
<dbReference type="InterPro" id="IPR026971">
    <property type="entry name" value="CND1/NCAPD3"/>
</dbReference>
<evidence type="ECO:0000256" key="11">
    <source>
        <dbReference type="ARBA" id="ARBA00023067"/>
    </source>
</evidence>
<protein>
    <recommendedName>
        <fullName evidence="5 14">Condensin complex subunit 1</fullName>
    </recommendedName>
</protein>
<feature type="domain" description="Condensin complex subunit 1 C-terminal" evidence="16">
    <location>
        <begin position="1055"/>
        <end position="1220"/>
    </location>
</feature>
<evidence type="ECO:0000256" key="9">
    <source>
        <dbReference type="ARBA" id="ARBA00022618"/>
    </source>
</evidence>
<dbReference type="Pfam" id="PF12922">
    <property type="entry name" value="Cnd1_N"/>
    <property type="match status" value="1"/>
</dbReference>
<evidence type="ECO:0000256" key="2">
    <source>
        <dbReference type="ARBA" id="ARBA00004286"/>
    </source>
</evidence>
<dbReference type="FunFam" id="1.25.10.10:FF:001828">
    <property type="entry name" value="Condensin complex subunit 1"/>
    <property type="match status" value="1"/>
</dbReference>
<dbReference type="GO" id="GO:0005634">
    <property type="term" value="C:nucleus"/>
    <property type="evidence" value="ECO:0007669"/>
    <property type="project" value="UniProtKB-SubCell"/>
</dbReference>
<dbReference type="GO" id="GO:0042393">
    <property type="term" value="F:histone binding"/>
    <property type="evidence" value="ECO:0007669"/>
    <property type="project" value="TreeGrafter"/>
</dbReference>
<dbReference type="Ensembl" id="ENSMMOT00000021492.1">
    <property type="protein sequence ID" value="ENSMMOP00000021136.1"/>
    <property type="gene ID" value="ENSMMOG00000016075.1"/>
</dbReference>
<dbReference type="InterPro" id="IPR032682">
    <property type="entry name" value="Cnd1_C"/>
</dbReference>
<feature type="region of interest" description="Disordered" evidence="15">
    <location>
        <begin position="493"/>
        <end position="514"/>
    </location>
</feature>
<feature type="compositionally biased region" description="Basic and acidic residues" evidence="15">
    <location>
        <begin position="932"/>
        <end position="949"/>
    </location>
</feature>
<keyword evidence="12" id="KW-0539">Nucleus</keyword>
<dbReference type="GO" id="GO:0051301">
    <property type="term" value="P:cell division"/>
    <property type="evidence" value="ECO:0007669"/>
    <property type="project" value="UniProtKB-KW"/>
</dbReference>
<evidence type="ECO:0000259" key="16">
    <source>
        <dbReference type="Pfam" id="PF12717"/>
    </source>
</evidence>
<evidence type="ECO:0000256" key="8">
    <source>
        <dbReference type="ARBA" id="ARBA00022553"/>
    </source>
</evidence>
<reference evidence="18" key="1">
    <citation type="submission" date="2025-08" db="UniProtKB">
        <authorList>
            <consortium name="Ensembl"/>
        </authorList>
    </citation>
    <scope>IDENTIFICATION</scope>
</reference>
<dbReference type="GO" id="GO:0007076">
    <property type="term" value="P:mitotic chromosome condensation"/>
    <property type="evidence" value="ECO:0007669"/>
    <property type="project" value="InterPro"/>
</dbReference>
<dbReference type="Proteomes" id="UP000261620">
    <property type="component" value="Unplaced"/>
</dbReference>
<dbReference type="InterPro" id="IPR011989">
    <property type="entry name" value="ARM-like"/>
</dbReference>
<feature type="compositionally biased region" description="Acidic residues" evidence="15">
    <location>
        <begin position="1322"/>
        <end position="1331"/>
    </location>
</feature>
<evidence type="ECO:0000256" key="10">
    <source>
        <dbReference type="ARBA" id="ARBA00022776"/>
    </source>
</evidence>
<dbReference type="GO" id="GO:0000779">
    <property type="term" value="C:condensed chromosome, centromeric region"/>
    <property type="evidence" value="ECO:0007669"/>
    <property type="project" value="TreeGrafter"/>
</dbReference>
<dbReference type="InterPro" id="IPR016024">
    <property type="entry name" value="ARM-type_fold"/>
</dbReference>
<reference evidence="18" key="2">
    <citation type="submission" date="2025-09" db="UniProtKB">
        <authorList>
            <consortium name="Ensembl"/>
        </authorList>
    </citation>
    <scope>IDENTIFICATION</scope>
</reference>
<dbReference type="PANTHER" id="PTHR14222:SF2">
    <property type="entry name" value="CONDENSIN COMPLEX SUBUNIT 1"/>
    <property type="match status" value="1"/>
</dbReference>
<keyword evidence="6" id="KW-0158">Chromosome</keyword>
<feature type="domain" description="Condensin complex subunit 1 N-terminal" evidence="17">
    <location>
        <begin position="74"/>
        <end position="236"/>
    </location>
</feature>
<evidence type="ECO:0000256" key="12">
    <source>
        <dbReference type="ARBA" id="ARBA00023242"/>
    </source>
</evidence>
<evidence type="ECO:0000256" key="4">
    <source>
        <dbReference type="ARBA" id="ARBA00009606"/>
    </source>
</evidence>
<keyword evidence="7" id="KW-0963">Cytoplasm</keyword>
<dbReference type="InterPro" id="IPR024324">
    <property type="entry name" value="Condensin_cplx_su1_N"/>
</dbReference>
<keyword evidence="11 14" id="KW-0226">DNA condensation</keyword>
<dbReference type="FunFam" id="1.25.10.10:FF:000695">
    <property type="entry name" value="Condensin complex subunit 1"/>
    <property type="match status" value="1"/>
</dbReference>
<comment type="function">
    <text evidence="14">Regulatory subunit of the condensin complex, a complex required for conversion of interphase chromatin into mitotic-like condense chromosomes. The condensin complex probably introduces positive supercoils into relaxed DNA in the presence of type I topoisomerases and converts nicked DNA into positive knotted forms in the presence of type II topoisomerases.</text>
</comment>
<keyword evidence="9 14" id="KW-0132">Cell division</keyword>
<organism evidence="18 19">
    <name type="scientific">Mola mola</name>
    <name type="common">Ocean sunfish</name>
    <name type="synonym">Tetraodon mola</name>
    <dbReference type="NCBI Taxonomy" id="94237"/>
    <lineage>
        <taxon>Eukaryota</taxon>
        <taxon>Metazoa</taxon>
        <taxon>Chordata</taxon>
        <taxon>Craniata</taxon>
        <taxon>Vertebrata</taxon>
        <taxon>Euteleostomi</taxon>
        <taxon>Actinopterygii</taxon>
        <taxon>Neopterygii</taxon>
        <taxon>Teleostei</taxon>
        <taxon>Neoteleostei</taxon>
        <taxon>Acanthomorphata</taxon>
        <taxon>Eupercaria</taxon>
        <taxon>Tetraodontiformes</taxon>
        <taxon>Molidae</taxon>
        <taxon>Mola</taxon>
    </lineage>
</organism>
<dbReference type="PIRSF" id="PIRSF017127">
    <property type="entry name" value="Condensin_D2"/>
    <property type="match status" value="1"/>
</dbReference>
<feature type="region of interest" description="Disordered" evidence="15">
    <location>
        <begin position="1254"/>
        <end position="1355"/>
    </location>
</feature>
<dbReference type="InterPro" id="IPR007673">
    <property type="entry name" value="Condensin_cplx_su1"/>
</dbReference>